<dbReference type="Proteomes" id="UP000472839">
    <property type="component" value="Unassembled WGS sequence"/>
</dbReference>
<dbReference type="EMBL" id="WFKK01000001">
    <property type="protein sequence ID" value="KAB7891464.1"/>
    <property type="molecule type" value="Genomic_DNA"/>
</dbReference>
<gene>
    <name evidence="1" type="ORF">GBG19_00820</name>
</gene>
<protein>
    <submittedName>
        <fullName evidence="1">DUF3560 domain-containing protein</fullName>
    </submittedName>
</protein>
<name>A0A6L4WZP5_9BACT</name>
<comment type="caution">
    <text evidence="1">The sequence shown here is derived from an EMBL/GenBank/DDBJ whole genome shotgun (WGS) entry which is preliminary data.</text>
</comment>
<sequence length="211" mass="24673">MNKFKKYCENTFVAECETEHKREDLIILTTKYGKEVECEVFNLVASVNNKFYYSIVRTDDKSYAQRKAEKYKASATKHEAKSTEWYEKSQEGRDFLSLGEPIKIGHHSEARHRKLIDANWNRLGKSVVESEKAEEAKNKASYWEDKAEEINLSMPDSLEFYLYKLEEAKKRHQGLKDGSIKREHSYSLQYANKDVKNLTKKVALAQKLWAS</sequence>
<evidence type="ECO:0000313" key="1">
    <source>
        <dbReference type="EMBL" id="KAB7891464.1"/>
    </source>
</evidence>
<dbReference type="Pfam" id="PF12083">
    <property type="entry name" value="DUF3560"/>
    <property type="match status" value="1"/>
</dbReference>
<accession>A0A6L4WZP5</accession>
<organism evidence="1 2">
    <name type="scientific">Poseidonibacter ostreae</name>
    <dbReference type="NCBI Taxonomy" id="2654171"/>
    <lineage>
        <taxon>Bacteria</taxon>
        <taxon>Pseudomonadati</taxon>
        <taxon>Campylobacterota</taxon>
        <taxon>Epsilonproteobacteria</taxon>
        <taxon>Campylobacterales</taxon>
        <taxon>Arcobacteraceae</taxon>
        <taxon>Poseidonibacter</taxon>
    </lineage>
</organism>
<reference evidence="1 2" key="1">
    <citation type="submission" date="2019-10" db="EMBL/GenBank/DDBJ databases">
        <title>Poseidonibacter ostreae sp. nov., isolated from the gut of the Ostrea denselamellosa.</title>
        <authorList>
            <person name="Choi A."/>
        </authorList>
    </citation>
    <scope>NUCLEOTIDE SEQUENCE [LARGE SCALE GENOMIC DNA]</scope>
    <source>
        <strain evidence="1 2">SJOD-M-33</strain>
    </source>
</reference>
<dbReference type="AlphaFoldDB" id="A0A6L4WZP5"/>
<dbReference type="InterPro" id="IPR021944">
    <property type="entry name" value="DUF3560"/>
</dbReference>
<proteinExistence type="predicted"/>
<evidence type="ECO:0000313" key="2">
    <source>
        <dbReference type="Proteomes" id="UP000472839"/>
    </source>
</evidence>